<dbReference type="InterPro" id="IPR013087">
    <property type="entry name" value="Znf_C2H2_type"/>
</dbReference>
<dbReference type="InterPro" id="IPR000210">
    <property type="entry name" value="BTB/POZ_dom"/>
</dbReference>
<keyword evidence="7" id="KW-0238">DNA-binding</keyword>
<evidence type="ECO:0000313" key="13">
    <source>
        <dbReference type="Ensembl" id="ENSLCAP00010031120.1"/>
    </source>
</evidence>
<evidence type="ECO:0000256" key="3">
    <source>
        <dbReference type="ARBA" id="ARBA00022737"/>
    </source>
</evidence>
<keyword evidence="5" id="KW-0862">Zinc</keyword>
<keyword evidence="14" id="KW-1185">Reference proteome</keyword>
<dbReference type="InterPro" id="IPR050457">
    <property type="entry name" value="ZnFinger_BTB_dom_contain"/>
</dbReference>
<evidence type="ECO:0000256" key="9">
    <source>
        <dbReference type="ARBA" id="ARBA00023242"/>
    </source>
</evidence>
<accession>A0A4W6E1T6</accession>
<evidence type="ECO:0000256" key="6">
    <source>
        <dbReference type="ARBA" id="ARBA00023015"/>
    </source>
</evidence>
<sequence length="128" mass="14761">MGSKVVQLTSKSHHENILASLHQLRLQGHLNDVTVQVDYQGDLQEFQAHQVVLAASSGYFKKVLLSQDAARDKLLLSNMHSSNFSKFLEFAYTGKSRETTKRTSKAQFQCDKCQRTFHYERSYLKHIR</sequence>
<dbReference type="PROSITE" id="PS50097">
    <property type="entry name" value="BTB"/>
    <property type="match status" value="1"/>
</dbReference>
<dbReference type="GO" id="GO:0000978">
    <property type="term" value="F:RNA polymerase II cis-regulatory region sequence-specific DNA binding"/>
    <property type="evidence" value="ECO:0007669"/>
    <property type="project" value="TreeGrafter"/>
</dbReference>
<keyword evidence="2" id="KW-0479">Metal-binding</keyword>
<dbReference type="Proteomes" id="UP000314980">
    <property type="component" value="Unassembled WGS sequence"/>
</dbReference>
<keyword evidence="4 10" id="KW-0863">Zinc-finger</keyword>
<evidence type="ECO:0000256" key="2">
    <source>
        <dbReference type="ARBA" id="ARBA00022723"/>
    </source>
</evidence>
<dbReference type="PROSITE" id="PS50157">
    <property type="entry name" value="ZINC_FINGER_C2H2_2"/>
    <property type="match status" value="1"/>
</dbReference>
<evidence type="ECO:0000256" key="10">
    <source>
        <dbReference type="PROSITE-ProRule" id="PRU00042"/>
    </source>
</evidence>
<keyword evidence="6" id="KW-0805">Transcription regulation</keyword>
<evidence type="ECO:0000259" key="11">
    <source>
        <dbReference type="PROSITE" id="PS50097"/>
    </source>
</evidence>
<reference evidence="13" key="3">
    <citation type="submission" date="2025-09" db="UniProtKB">
        <authorList>
            <consortium name="Ensembl"/>
        </authorList>
    </citation>
    <scope>IDENTIFICATION</scope>
</reference>
<dbReference type="GO" id="GO:0008270">
    <property type="term" value="F:zinc ion binding"/>
    <property type="evidence" value="ECO:0007669"/>
    <property type="project" value="UniProtKB-KW"/>
</dbReference>
<dbReference type="GO" id="GO:0005634">
    <property type="term" value="C:nucleus"/>
    <property type="evidence" value="ECO:0007669"/>
    <property type="project" value="UniProtKB-SubCell"/>
</dbReference>
<keyword evidence="8" id="KW-0804">Transcription</keyword>
<evidence type="ECO:0000256" key="4">
    <source>
        <dbReference type="ARBA" id="ARBA00022771"/>
    </source>
</evidence>
<evidence type="ECO:0000256" key="1">
    <source>
        <dbReference type="ARBA" id="ARBA00004123"/>
    </source>
</evidence>
<dbReference type="SMART" id="SM00225">
    <property type="entry name" value="BTB"/>
    <property type="match status" value="1"/>
</dbReference>
<dbReference type="InParanoid" id="A0A4W6E1T6"/>
<dbReference type="GeneTree" id="ENSGT00940000174827"/>
<dbReference type="GO" id="GO:0000981">
    <property type="term" value="F:DNA-binding transcription factor activity, RNA polymerase II-specific"/>
    <property type="evidence" value="ECO:0007669"/>
    <property type="project" value="TreeGrafter"/>
</dbReference>
<evidence type="ECO:0000256" key="8">
    <source>
        <dbReference type="ARBA" id="ARBA00023163"/>
    </source>
</evidence>
<dbReference type="Gene3D" id="3.30.710.10">
    <property type="entry name" value="Potassium Channel Kv1.1, Chain A"/>
    <property type="match status" value="1"/>
</dbReference>
<keyword evidence="9" id="KW-0539">Nucleus</keyword>
<reference evidence="14" key="1">
    <citation type="submission" date="2015-09" db="EMBL/GenBank/DDBJ databases">
        <authorList>
            <person name="Sai Rama Sridatta P."/>
        </authorList>
    </citation>
    <scope>NUCLEOTIDE SEQUENCE [LARGE SCALE GENOMIC DNA]</scope>
</reference>
<dbReference type="PANTHER" id="PTHR46105:SF5">
    <property type="entry name" value="ZINC FINGER AND BTB DOMAIN-CONTAINING PROTEIN 44 ISOFORM X1"/>
    <property type="match status" value="1"/>
</dbReference>
<evidence type="ECO:0000256" key="7">
    <source>
        <dbReference type="ARBA" id="ARBA00023125"/>
    </source>
</evidence>
<feature type="domain" description="BTB" evidence="11">
    <location>
        <begin position="31"/>
        <end position="100"/>
    </location>
</feature>
<comment type="subcellular location">
    <subcellularLocation>
        <location evidence="1">Nucleus</location>
    </subcellularLocation>
</comment>
<evidence type="ECO:0000259" key="12">
    <source>
        <dbReference type="PROSITE" id="PS50157"/>
    </source>
</evidence>
<reference evidence="13" key="2">
    <citation type="submission" date="2025-08" db="UniProtKB">
        <authorList>
            <consortium name="Ensembl"/>
        </authorList>
    </citation>
    <scope>IDENTIFICATION</scope>
</reference>
<proteinExistence type="predicted"/>
<evidence type="ECO:0000256" key="5">
    <source>
        <dbReference type="ARBA" id="ARBA00022833"/>
    </source>
</evidence>
<dbReference type="SUPFAM" id="SSF54695">
    <property type="entry name" value="POZ domain"/>
    <property type="match status" value="1"/>
</dbReference>
<organism evidence="13 14">
    <name type="scientific">Lates calcarifer</name>
    <name type="common">Barramundi</name>
    <name type="synonym">Holocentrus calcarifer</name>
    <dbReference type="NCBI Taxonomy" id="8187"/>
    <lineage>
        <taxon>Eukaryota</taxon>
        <taxon>Metazoa</taxon>
        <taxon>Chordata</taxon>
        <taxon>Craniata</taxon>
        <taxon>Vertebrata</taxon>
        <taxon>Euteleostomi</taxon>
        <taxon>Actinopterygii</taxon>
        <taxon>Neopterygii</taxon>
        <taxon>Teleostei</taxon>
        <taxon>Neoteleostei</taxon>
        <taxon>Acanthomorphata</taxon>
        <taxon>Carangaria</taxon>
        <taxon>Carangaria incertae sedis</taxon>
        <taxon>Centropomidae</taxon>
        <taxon>Lates</taxon>
    </lineage>
</organism>
<keyword evidence="3" id="KW-0677">Repeat</keyword>
<dbReference type="PANTHER" id="PTHR46105">
    <property type="entry name" value="AGAP004733-PA"/>
    <property type="match status" value="1"/>
</dbReference>
<name>A0A4W6E1T6_LATCA</name>
<evidence type="ECO:0000313" key="14">
    <source>
        <dbReference type="Proteomes" id="UP000314980"/>
    </source>
</evidence>
<feature type="domain" description="C2H2-type" evidence="12">
    <location>
        <begin position="108"/>
        <end position="128"/>
    </location>
</feature>
<dbReference type="Ensembl" id="ENSLCAT00010031815.1">
    <property type="protein sequence ID" value="ENSLCAP00010031120.1"/>
    <property type="gene ID" value="ENSLCAG00010014625.1"/>
</dbReference>
<dbReference type="AlphaFoldDB" id="A0A4W6E1T6"/>
<dbReference type="Pfam" id="PF00651">
    <property type="entry name" value="BTB"/>
    <property type="match status" value="1"/>
</dbReference>
<dbReference type="InterPro" id="IPR011333">
    <property type="entry name" value="SKP1/BTB/POZ_sf"/>
</dbReference>
<protein>
    <submittedName>
        <fullName evidence="13">Heterogeneous nuclear ribonucleoprotein A0, like</fullName>
    </submittedName>
</protein>